<comment type="caution">
    <text evidence="1">The sequence shown here is derived from an EMBL/GenBank/DDBJ whole genome shotgun (WGS) entry which is preliminary data.</text>
</comment>
<proteinExistence type="predicted"/>
<dbReference type="RefSeq" id="WP_184278433.1">
    <property type="nucleotide sequence ID" value="NZ_JACHLJ010000001.1"/>
</dbReference>
<evidence type="ECO:0000313" key="1">
    <source>
        <dbReference type="EMBL" id="MBB5770832.1"/>
    </source>
</evidence>
<name>A0A7W9L4Z3_BREVE</name>
<protein>
    <submittedName>
        <fullName evidence="1">Uncharacterized protein</fullName>
    </submittedName>
</protein>
<dbReference type="EMBL" id="JACHLJ010000001">
    <property type="protein sequence ID" value="MBB5770832.1"/>
    <property type="molecule type" value="Genomic_DNA"/>
</dbReference>
<dbReference type="Proteomes" id="UP000556201">
    <property type="component" value="Unassembled WGS sequence"/>
</dbReference>
<dbReference type="AlphaFoldDB" id="A0A7W9L4Z3"/>
<sequence length="121" mass="13555">MTDHIGEATKKVIDLDALEKLADEALLPMPDRRRRSWFNRQRQFSEAANPSTIKALIAELKDRCEAMWAAEVAAKDLQENGIDKLMDTFEGKGVDYAEMVAIRSCLSNIRAFLARNGKGEG</sequence>
<organism evidence="1 2">
    <name type="scientific">Brevundimonas vesicularis</name>
    <name type="common">Pseudomonas vesicularis</name>
    <dbReference type="NCBI Taxonomy" id="41276"/>
    <lineage>
        <taxon>Bacteria</taxon>
        <taxon>Pseudomonadati</taxon>
        <taxon>Pseudomonadota</taxon>
        <taxon>Alphaproteobacteria</taxon>
        <taxon>Caulobacterales</taxon>
        <taxon>Caulobacteraceae</taxon>
        <taxon>Brevundimonas</taxon>
    </lineage>
</organism>
<accession>A0A7W9L4Z3</accession>
<gene>
    <name evidence="1" type="ORF">HNP47_000801</name>
</gene>
<reference evidence="1 2" key="1">
    <citation type="submission" date="2020-08" db="EMBL/GenBank/DDBJ databases">
        <title>Functional genomics of gut bacteria from endangered species of beetles.</title>
        <authorList>
            <person name="Carlos-Shanley C."/>
        </authorList>
    </citation>
    <scope>NUCLEOTIDE SEQUENCE [LARGE SCALE GENOMIC DNA]</scope>
    <source>
        <strain evidence="1 2">S00192</strain>
    </source>
</reference>
<evidence type="ECO:0000313" key="2">
    <source>
        <dbReference type="Proteomes" id="UP000556201"/>
    </source>
</evidence>